<feature type="binding site" evidence="12">
    <location>
        <position position="63"/>
    </location>
    <ligand>
        <name>Zn(2+)</name>
        <dbReference type="ChEBI" id="CHEBI:29105"/>
        <note>catalytic</note>
    </ligand>
</feature>
<dbReference type="AlphaFoldDB" id="A0A0F3GU96"/>
<dbReference type="NCBIfam" id="TIGR00326">
    <property type="entry name" value="eubact_ribD"/>
    <property type="match status" value="1"/>
</dbReference>
<dbReference type="EMBL" id="LACI01000983">
    <property type="protein sequence ID" value="KJU85530.1"/>
    <property type="molecule type" value="Genomic_DNA"/>
</dbReference>
<accession>A0A0F3GU96</accession>
<evidence type="ECO:0000313" key="14">
    <source>
        <dbReference type="EMBL" id="KJU85530.1"/>
    </source>
</evidence>
<name>A0A0F3GU96_9BACT</name>
<evidence type="ECO:0000259" key="13">
    <source>
        <dbReference type="PROSITE" id="PS51747"/>
    </source>
</evidence>
<dbReference type="PANTHER" id="PTHR38011:SF7">
    <property type="entry name" value="2,5-DIAMINO-6-RIBOSYLAMINO-4(3H)-PYRIMIDINONE 5'-PHOSPHATE REDUCTASE"/>
    <property type="match status" value="1"/>
</dbReference>
<evidence type="ECO:0000256" key="9">
    <source>
        <dbReference type="PIRNR" id="PIRNR006769"/>
    </source>
</evidence>
<keyword evidence="15" id="KW-1185">Reference proteome</keyword>
<comment type="caution">
    <text evidence="14">The sequence shown here is derived from an EMBL/GenBank/DDBJ whole genome shotgun (WGS) entry which is preliminary data.</text>
</comment>
<comment type="catalytic activity">
    <reaction evidence="9">
        <text>5-amino-6-(5-phospho-D-ribitylamino)uracil + NADP(+) = 5-amino-6-(5-phospho-D-ribosylamino)uracil + NADPH + H(+)</text>
        <dbReference type="Rhea" id="RHEA:17845"/>
        <dbReference type="ChEBI" id="CHEBI:15378"/>
        <dbReference type="ChEBI" id="CHEBI:57783"/>
        <dbReference type="ChEBI" id="CHEBI:58349"/>
        <dbReference type="ChEBI" id="CHEBI:58421"/>
        <dbReference type="ChEBI" id="CHEBI:58453"/>
        <dbReference type="EC" id="1.1.1.193"/>
    </reaction>
</comment>
<evidence type="ECO:0000256" key="7">
    <source>
        <dbReference type="ARBA" id="ARBA00023002"/>
    </source>
</evidence>
<sequence length="382" mass="41496">MYNVTRRLNWLNDELKTSLMKRCLALARKAEGQTSPNPMVGALLYKDGRVLAEDYHKKAGTPHAEALVLEQTGQQAHDAVLFVTLEPCCHRGKRTPPCTDAIIKSGVREVVIAMQDPNPAVAGKGIEALNNAGIATQLGIMQEKALRLNEAYIKYITTQTPFVILKVAMTLDGKIATPDGHSKWITCEASRKVVHRVRASVDAVLSAVGTVKADNPGFKPAIRGVRSPVRVIIDPALDIPADFEVLKTPPETVLVTKRRDTYKIDGLRYIYYDGELDMKWLMAELGKTGVMSVMIEGGASLTGYAIEAGIVDKVMFFIAPKIVGGKGSLSPVASKTFRAVNEPYGITNMTVRRPVVSWSSKEGGPAPSALSITRHEDTAFAV</sequence>
<dbReference type="GO" id="GO:0050661">
    <property type="term" value="F:NADP binding"/>
    <property type="evidence" value="ECO:0007669"/>
    <property type="project" value="InterPro"/>
</dbReference>
<dbReference type="InterPro" id="IPR004794">
    <property type="entry name" value="Eubact_RibD"/>
</dbReference>
<feature type="binding site" evidence="11">
    <location>
        <position position="198"/>
    </location>
    <ligand>
        <name>substrate</name>
    </ligand>
</feature>
<dbReference type="GO" id="GO:0008835">
    <property type="term" value="F:diaminohydroxyphosphoribosylaminopyrimidine deaminase activity"/>
    <property type="evidence" value="ECO:0007669"/>
    <property type="project" value="UniProtKB-EC"/>
</dbReference>
<dbReference type="PIRSF" id="PIRSF006769">
    <property type="entry name" value="RibD"/>
    <property type="match status" value="1"/>
</dbReference>
<keyword evidence="9" id="KW-0378">Hydrolase</keyword>
<evidence type="ECO:0000256" key="10">
    <source>
        <dbReference type="PIRSR" id="PIRSR006769-1"/>
    </source>
</evidence>
<dbReference type="InterPro" id="IPR002734">
    <property type="entry name" value="RibDG_C"/>
</dbReference>
<comment type="function">
    <text evidence="1 9">Converts 2,5-diamino-6-(ribosylamino)-4(3h)-pyrimidinone 5'-phosphate into 5-amino-6-(ribosylamino)-2,4(1h,3h)-pyrimidinedione 5'-phosphate.</text>
</comment>
<dbReference type="SUPFAM" id="SSF53597">
    <property type="entry name" value="Dihydrofolate reductase-like"/>
    <property type="match status" value="1"/>
</dbReference>
<dbReference type="UniPathway" id="UPA00275">
    <property type="reaction ID" value="UER00401"/>
</dbReference>
<feature type="binding site" evidence="12">
    <location>
        <position position="88"/>
    </location>
    <ligand>
        <name>Zn(2+)</name>
        <dbReference type="ChEBI" id="CHEBI:29105"/>
        <note>catalytic</note>
    </ligand>
</feature>
<evidence type="ECO:0000256" key="8">
    <source>
        <dbReference type="ARBA" id="ARBA00023268"/>
    </source>
</evidence>
<proteinExistence type="inferred from homology"/>
<comment type="pathway">
    <text evidence="3 9">Cofactor biosynthesis; riboflavin biosynthesis; 5-amino-6-(D-ribitylamino)uracil from GTP: step 3/4.</text>
</comment>
<dbReference type="GO" id="GO:0046872">
    <property type="term" value="F:metal ion binding"/>
    <property type="evidence" value="ECO:0007669"/>
    <property type="project" value="UniProtKB-KW"/>
</dbReference>
<evidence type="ECO:0000256" key="6">
    <source>
        <dbReference type="ARBA" id="ARBA00022857"/>
    </source>
</evidence>
<dbReference type="Proteomes" id="UP000033423">
    <property type="component" value="Unassembled WGS sequence"/>
</dbReference>
<dbReference type="InterPro" id="IPR002125">
    <property type="entry name" value="CMP_dCMP_dom"/>
</dbReference>
<dbReference type="Pfam" id="PF01872">
    <property type="entry name" value="RibD_C"/>
    <property type="match status" value="1"/>
</dbReference>
<dbReference type="Pfam" id="PF00383">
    <property type="entry name" value="dCMP_cyt_deam_1"/>
    <property type="match status" value="1"/>
</dbReference>
<dbReference type="InterPro" id="IPR016193">
    <property type="entry name" value="Cytidine_deaminase-like"/>
</dbReference>
<evidence type="ECO:0000256" key="2">
    <source>
        <dbReference type="ARBA" id="ARBA00004882"/>
    </source>
</evidence>
<keyword evidence="6 9" id="KW-0521">NADP</keyword>
<dbReference type="PATRIC" id="fig|29290.4.peg.3042"/>
<dbReference type="EC" id="1.1.1.193" evidence="9"/>
<dbReference type="CDD" id="cd01284">
    <property type="entry name" value="Riboflavin_deaminase-reductase"/>
    <property type="match status" value="1"/>
</dbReference>
<reference evidence="14 15" key="1">
    <citation type="submission" date="2015-02" db="EMBL/GenBank/DDBJ databases">
        <title>Single-cell genomics of uncultivated deep-branching MTB reveals a conserved set of magnetosome genes.</title>
        <authorList>
            <person name="Kolinko S."/>
            <person name="Richter M."/>
            <person name="Glockner F.O."/>
            <person name="Brachmann A."/>
            <person name="Schuler D."/>
        </authorList>
    </citation>
    <scope>NUCLEOTIDE SEQUENCE [LARGE SCALE GENOMIC DNA]</scope>
    <source>
        <strain evidence="14">TM-1</strain>
    </source>
</reference>
<keyword evidence="9 12" id="KW-0479">Metal-binding</keyword>
<feature type="binding site" evidence="11">
    <location>
        <position position="168"/>
    </location>
    <ligand>
        <name>NADP(+)</name>
        <dbReference type="ChEBI" id="CHEBI:58349"/>
    </ligand>
</feature>
<dbReference type="InterPro" id="IPR024072">
    <property type="entry name" value="DHFR-like_dom_sf"/>
</dbReference>
<dbReference type="NCBIfam" id="TIGR00227">
    <property type="entry name" value="ribD_Cterm"/>
    <property type="match status" value="1"/>
</dbReference>
<dbReference type="Gene3D" id="3.40.140.10">
    <property type="entry name" value="Cytidine Deaminase, domain 2"/>
    <property type="match status" value="1"/>
</dbReference>
<protein>
    <recommendedName>
        <fullName evidence="9">Riboflavin biosynthesis protein RibD</fullName>
    </recommendedName>
    <domain>
        <recommendedName>
            <fullName evidence="9">Diaminohydroxyphosphoribosylaminopyrimidine deaminase</fullName>
            <shortName evidence="9">DRAP deaminase</shortName>
            <ecNumber evidence="9">3.5.4.26</ecNumber>
        </recommendedName>
        <alternativeName>
            <fullName evidence="9">Riboflavin-specific deaminase</fullName>
        </alternativeName>
    </domain>
    <domain>
        <recommendedName>
            <fullName evidence="9">5-amino-6-(5-phosphoribosylamino)uracil reductase</fullName>
            <ecNumber evidence="9">1.1.1.193</ecNumber>
        </recommendedName>
        <alternativeName>
            <fullName evidence="9">HTP reductase</fullName>
        </alternativeName>
    </domain>
</protein>
<keyword evidence="9 12" id="KW-0862">Zinc</keyword>
<evidence type="ECO:0000256" key="3">
    <source>
        <dbReference type="ARBA" id="ARBA00004910"/>
    </source>
</evidence>
<dbReference type="GO" id="GO:0009231">
    <property type="term" value="P:riboflavin biosynthetic process"/>
    <property type="evidence" value="ECO:0007669"/>
    <property type="project" value="UniProtKB-UniPathway"/>
</dbReference>
<dbReference type="InterPro" id="IPR011549">
    <property type="entry name" value="RibD_C"/>
</dbReference>
<feature type="domain" description="CMP/dCMP-type deaminase" evidence="13">
    <location>
        <begin position="14"/>
        <end position="137"/>
    </location>
</feature>
<comment type="pathway">
    <text evidence="2 9">Cofactor biosynthesis; riboflavin biosynthesis; 5-amino-6-(D-ribitylamino)uracil from GTP: step 2/4.</text>
</comment>
<feature type="binding site" evidence="11">
    <location>
        <position position="182"/>
    </location>
    <ligand>
        <name>substrate</name>
    </ligand>
</feature>
<dbReference type="PANTHER" id="PTHR38011">
    <property type="entry name" value="DIHYDROFOLATE REDUCTASE FAMILY PROTEIN (AFU_ORTHOLOGUE AFUA_8G06820)"/>
    <property type="match status" value="1"/>
</dbReference>
<comment type="cofactor">
    <cofactor evidence="9 12">
        <name>Zn(2+)</name>
        <dbReference type="ChEBI" id="CHEBI:29105"/>
    </cofactor>
    <text evidence="9 12">Binds 1 zinc ion.</text>
</comment>
<feature type="active site" description="Proton donor" evidence="10">
    <location>
        <position position="65"/>
    </location>
</feature>
<evidence type="ECO:0000256" key="5">
    <source>
        <dbReference type="ARBA" id="ARBA00007417"/>
    </source>
</evidence>
<dbReference type="EC" id="3.5.4.26" evidence="9"/>
<evidence type="ECO:0000256" key="1">
    <source>
        <dbReference type="ARBA" id="ARBA00002151"/>
    </source>
</evidence>
<feature type="binding site" evidence="12">
    <location>
        <position position="98"/>
    </location>
    <ligand>
        <name>Zn(2+)</name>
        <dbReference type="ChEBI" id="CHEBI:29105"/>
        <note>catalytic</note>
    </ligand>
</feature>
<comment type="similarity">
    <text evidence="5 9">In the C-terminal section; belongs to the HTP reductase family.</text>
</comment>
<organism evidence="14 15">
    <name type="scientific">Candidatus Magnetobacterium bavaricum</name>
    <dbReference type="NCBI Taxonomy" id="29290"/>
    <lineage>
        <taxon>Bacteria</taxon>
        <taxon>Pseudomonadati</taxon>
        <taxon>Nitrospirota</taxon>
        <taxon>Thermodesulfovibrionia</taxon>
        <taxon>Thermodesulfovibrionales</taxon>
        <taxon>Candidatus Magnetobacteriaceae</taxon>
        <taxon>Candidatus Magnetobacterium</taxon>
    </lineage>
</organism>
<dbReference type="InterPro" id="IPR050765">
    <property type="entry name" value="Riboflavin_Biosynth_HTPR"/>
</dbReference>
<comment type="similarity">
    <text evidence="4 9">In the N-terminal section; belongs to the cytidine and deoxycytidylate deaminase family.</text>
</comment>
<feature type="binding site" evidence="11">
    <location>
        <position position="214"/>
    </location>
    <ligand>
        <name>NADP(+)</name>
        <dbReference type="ChEBI" id="CHEBI:58349"/>
    </ligand>
</feature>
<dbReference type="SUPFAM" id="SSF53927">
    <property type="entry name" value="Cytidine deaminase-like"/>
    <property type="match status" value="1"/>
</dbReference>
<keyword evidence="7 9" id="KW-0560">Oxidoreductase</keyword>
<keyword evidence="9" id="KW-0686">Riboflavin biosynthesis</keyword>
<dbReference type="PROSITE" id="PS51747">
    <property type="entry name" value="CYT_DCMP_DEAMINASES_2"/>
    <property type="match status" value="1"/>
</dbReference>
<feature type="binding site" evidence="11">
    <location>
        <position position="210"/>
    </location>
    <ligand>
        <name>NADP(+)</name>
        <dbReference type="ChEBI" id="CHEBI:58349"/>
    </ligand>
</feature>
<comment type="catalytic activity">
    <reaction evidence="9">
        <text>2,5-diamino-6-hydroxy-4-(5-phosphoribosylamino)-pyrimidine + H2O + H(+) = 5-amino-6-(5-phospho-D-ribosylamino)uracil + NH4(+)</text>
        <dbReference type="Rhea" id="RHEA:21868"/>
        <dbReference type="ChEBI" id="CHEBI:15377"/>
        <dbReference type="ChEBI" id="CHEBI:15378"/>
        <dbReference type="ChEBI" id="CHEBI:28938"/>
        <dbReference type="ChEBI" id="CHEBI:58453"/>
        <dbReference type="ChEBI" id="CHEBI:58614"/>
        <dbReference type="EC" id="3.5.4.26"/>
    </reaction>
</comment>
<feature type="binding site" evidence="11">
    <location>
        <position position="184"/>
    </location>
    <ligand>
        <name>NADP(+)</name>
        <dbReference type="ChEBI" id="CHEBI:58349"/>
    </ligand>
</feature>
<keyword evidence="8" id="KW-0511">Multifunctional enzyme</keyword>
<dbReference type="Gene3D" id="3.40.430.10">
    <property type="entry name" value="Dihydrofolate Reductase, subunit A"/>
    <property type="match status" value="1"/>
</dbReference>
<evidence type="ECO:0000256" key="12">
    <source>
        <dbReference type="PIRSR" id="PIRSR006769-3"/>
    </source>
</evidence>
<evidence type="ECO:0000256" key="11">
    <source>
        <dbReference type="PIRSR" id="PIRSR006769-2"/>
    </source>
</evidence>
<gene>
    <name evidence="14" type="ORF">MBAV_002281</name>
</gene>
<feature type="binding site" evidence="11">
    <location>
        <position position="296"/>
    </location>
    <ligand>
        <name>substrate</name>
    </ligand>
</feature>
<dbReference type="GO" id="GO:0008703">
    <property type="term" value="F:5-amino-6-(5-phosphoribosylamino)uracil reductase activity"/>
    <property type="evidence" value="ECO:0007669"/>
    <property type="project" value="UniProtKB-EC"/>
</dbReference>
<evidence type="ECO:0000256" key="4">
    <source>
        <dbReference type="ARBA" id="ARBA00005259"/>
    </source>
</evidence>
<evidence type="ECO:0000313" key="15">
    <source>
        <dbReference type="Proteomes" id="UP000033423"/>
    </source>
</evidence>